<dbReference type="EMBL" id="UZAN01010443">
    <property type="protein sequence ID" value="VDP40591.1"/>
    <property type="molecule type" value="Genomic_DNA"/>
</dbReference>
<sequence>MVKASVTSTRSPLSSETNVTFAWSAEVALVPFTVLIVSEDGRVAMLFCTAKRLVINVVSDPLSMNAIAFTTPLGVSIPTGVTPSRTCFPAD</sequence>
<evidence type="ECO:0000313" key="2">
    <source>
        <dbReference type="Proteomes" id="UP000272942"/>
    </source>
</evidence>
<dbReference type="AlphaFoldDB" id="A0A183A3I8"/>
<evidence type="ECO:0000313" key="1">
    <source>
        <dbReference type="EMBL" id="VDP40591.1"/>
    </source>
</evidence>
<accession>A0A183A3I8</accession>
<evidence type="ECO:0000313" key="3">
    <source>
        <dbReference type="WBParaSite" id="ECPE_0000152301-mRNA-1"/>
    </source>
</evidence>
<name>A0A183A3I8_9TREM</name>
<proteinExistence type="predicted"/>
<reference evidence="3" key="1">
    <citation type="submission" date="2016-06" db="UniProtKB">
        <authorList>
            <consortium name="WormBaseParasite"/>
        </authorList>
    </citation>
    <scope>IDENTIFICATION</scope>
</reference>
<keyword evidence="2" id="KW-1185">Reference proteome</keyword>
<dbReference type="WBParaSite" id="ECPE_0000152301-mRNA-1">
    <property type="protein sequence ID" value="ECPE_0000152301-mRNA-1"/>
    <property type="gene ID" value="ECPE_0000152301"/>
</dbReference>
<gene>
    <name evidence="1" type="ORF">ECPE_LOCUS1523</name>
</gene>
<dbReference type="Proteomes" id="UP000272942">
    <property type="component" value="Unassembled WGS sequence"/>
</dbReference>
<protein>
    <submittedName>
        <fullName evidence="3">Flavin reductase</fullName>
    </submittedName>
</protein>
<organism evidence="3">
    <name type="scientific">Echinostoma caproni</name>
    <dbReference type="NCBI Taxonomy" id="27848"/>
    <lineage>
        <taxon>Eukaryota</taxon>
        <taxon>Metazoa</taxon>
        <taxon>Spiralia</taxon>
        <taxon>Lophotrochozoa</taxon>
        <taxon>Platyhelminthes</taxon>
        <taxon>Trematoda</taxon>
        <taxon>Digenea</taxon>
        <taxon>Plagiorchiida</taxon>
        <taxon>Echinostomata</taxon>
        <taxon>Echinostomatoidea</taxon>
        <taxon>Echinostomatidae</taxon>
        <taxon>Echinostoma</taxon>
    </lineage>
</organism>
<reference evidence="1 2" key="2">
    <citation type="submission" date="2018-11" db="EMBL/GenBank/DDBJ databases">
        <authorList>
            <consortium name="Pathogen Informatics"/>
        </authorList>
    </citation>
    <scope>NUCLEOTIDE SEQUENCE [LARGE SCALE GENOMIC DNA]</scope>
    <source>
        <strain evidence="1 2">Egypt</strain>
    </source>
</reference>